<protein>
    <submittedName>
        <fullName evidence="1">Uncharacterized protein</fullName>
    </submittedName>
</protein>
<dbReference type="Proteomes" id="UP000827872">
    <property type="component" value="Linkage Group LG03"/>
</dbReference>
<keyword evidence="2" id="KW-1185">Reference proteome</keyword>
<proteinExistence type="predicted"/>
<evidence type="ECO:0000313" key="2">
    <source>
        <dbReference type="Proteomes" id="UP000827872"/>
    </source>
</evidence>
<organism evidence="1 2">
    <name type="scientific">Sphaerodactylus townsendi</name>
    <dbReference type="NCBI Taxonomy" id="933632"/>
    <lineage>
        <taxon>Eukaryota</taxon>
        <taxon>Metazoa</taxon>
        <taxon>Chordata</taxon>
        <taxon>Craniata</taxon>
        <taxon>Vertebrata</taxon>
        <taxon>Euteleostomi</taxon>
        <taxon>Lepidosauria</taxon>
        <taxon>Squamata</taxon>
        <taxon>Bifurcata</taxon>
        <taxon>Gekkota</taxon>
        <taxon>Sphaerodactylidae</taxon>
        <taxon>Sphaerodactylus</taxon>
    </lineage>
</organism>
<evidence type="ECO:0000313" key="1">
    <source>
        <dbReference type="EMBL" id="KAH7991640.1"/>
    </source>
</evidence>
<sequence>MASEDEKFQAVFKAEMRISKAKDVRKEMELIIKPYANWEEYLMPAPLSVALLGQLIFISAGQGDFSINKNPLPQGFRHQIRLLTATIPDRMKLIVQTLFQEVEVANALLPGQLNSMKSIAVKCSTLAHSVRDKYENVILLIHELLEASRNAKTGYEKELEEVQAALNQAKIREEAAKKNMTLVKEFHDKMKQQKEDSFDQYKKAMDDVPSGWKAIGMKFVEDIGNTVINGLNFFPNTVNLIPNLLRNKFGGSAQGAFCGSDIPNSELFSAKRICNFSSMILTFASGIMENVVKENGLNFEEVCDKKTEQVKINWVKKGFLDLKNDINREENCQPKGKALKIVLDGYKSQAATFDTYSKAALRTFAFTPKSPKMAECQQALTGECVGVRNAHLKVEQSREMYKETQQEYEKSLERFKEQNKELTDILCQMENCRVKEIDFEAALKILAAGLKAMAKVKEQWEKMILFFEMISNIIDARLNQNISDCVEFVSGVQQIKGYSSESFVIDTIYNHVFSASAVAHLVHMIAETYTEVSCNYLMDRVSSLGRLLTQGSTESTPRFSYHSIELLLLRGLKAILNIVEEKKEEFDRDVLARMQTIEREMKAVLPPISVEERKMIEQAVHDGRKELKAWEEDQFV</sequence>
<name>A0ACB8EGK1_9SAUR</name>
<dbReference type="EMBL" id="CM037616">
    <property type="protein sequence ID" value="KAH7991640.1"/>
    <property type="molecule type" value="Genomic_DNA"/>
</dbReference>
<gene>
    <name evidence="1" type="ORF">K3G42_008256</name>
</gene>
<reference evidence="1" key="1">
    <citation type="submission" date="2021-08" db="EMBL/GenBank/DDBJ databases">
        <title>The first chromosome-level gecko genome reveals the dynamic sex chromosomes of Neotropical dwarf geckos (Sphaerodactylidae: Sphaerodactylus).</title>
        <authorList>
            <person name="Pinto B.J."/>
            <person name="Keating S.E."/>
            <person name="Gamble T."/>
        </authorList>
    </citation>
    <scope>NUCLEOTIDE SEQUENCE</scope>
    <source>
        <strain evidence="1">TG3544</strain>
    </source>
</reference>
<accession>A0ACB8EGK1</accession>
<comment type="caution">
    <text evidence="1">The sequence shown here is derived from an EMBL/GenBank/DDBJ whole genome shotgun (WGS) entry which is preliminary data.</text>
</comment>